<dbReference type="Proteomes" id="UP000050515">
    <property type="component" value="Unassembled WGS sequence"/>
</dbReference>
<reference evidence="3 4" key="2">
    <citation type="submission" date="2015-09" db="EMBL/GenBank/DDBJ databases">
        <title>Heavy metals and arsenic resistance mechanisms in polyextremophilic archaea of the family Ferroplasmaceae.</title>
        <authorList>
            <person name="Bulaev A.G."/>
            <person name="Kanygina A.V."/>
        </authorList>
    </citation>
    <scope>NUCLEOTIDE SEQUENCE [LARGE SCALE GENOMIC DNA]</scope>
    <source>
        <strain evidence="3 4">VT</strain>
    </source>
</reference>
<evidence type="ECO:0000313" key="4">
    <source>
        <dbReference type="Proteomes" id="UP000050320"/>
    </source>
</evidence>
<dbReference type="EMBL" id="LJCQ01000288">
    <property type="protein sequence ID" value="KPV46171.1"/>
    <property type="molecule type" value="Genomic_DNA"/>
</dbReference>
<gene>
    <name evidence="3" type="ORF">AOG54_08740</name>
    <name evidence="2" type="ORF">SE19_06700</name>
</gene>
<dbReference type="EMBL" id="LKBG01000101">
    <property type="protein sequence ID" value="KQB35649.1"/>
    <property type="molecule type" value="Genomic_DNA"/>
</dbReference>
<evidence type="ECO:0000313" key="2">
    <source>
        <dbReference type="EMBL" id="KPV46171.1"/>
    </source>
</evidence>
<dbReference type="PATRIC" id="fig|507754.4.peg.1859"/>
<organism evidence="3 4">
    <name type="scientific">Acidiplasma aeolicum</name>
    <dbReference type="NCBI Taxonomy" id="507754"/>
    <lineage>
        <taxon>Archaea</taxon>
        <taxon>Methanobacteriati</taxon>
        <taxon>Thermoplasmatota</taxon>
        <taxon>Thermoplasmata</taxon>
        <taxon>Thermoplasmatales</taxon>
        <taxon>Ferroplasmaceae</taxon>
        <taxon>Acidiplasma</taxon>
    </lineage>
</organism>
<keyword evidence="1" id="KW-0472">Membrane</keyword>
<keyword evidence="1" id="KW-0812">Transmembrane</keyword>
<accession>A0A0Q0RTE3</accession>
<evidence type="ECO:0000313" key="5">
    <source>
        <dbReference type="Proteomes" id="UP000050515"/>
    </source>
</evidence>
<proteinExistence type="predicted"/>
<reference evidence="2 5" key="1">
    <citation type="submission" date="2015-09" db="EMBL/GenBank/DDBJ databases">
        <title>Draft genome sequence of Acidiplasma aeolicum DSM 18409.</title>
        <authorList>
            <person name="Hemp J."/>
        </authorList>
    </citation>
    <scope>NUCLEOTIDE SEQUENCE [LARGE SCALE GENOMIC DNA]</scope>
    <source>
        <strain evidence="2 5">V</strain>
    </source>
</reference>
<sequence>MIEYSAIAESSAVILTIYFLFFPILTSLYTKDTILIFLHLARLQLLINFLLFGITIILAVIESFYSLIFLIISLIFLPFSINYILKSFEYDLNLGKSLKEK</sequence>
<dbReference type="AlphaFoldDB" id="A0A0Q0RTE3"/>
<dbReference type="Proteomes" id="UP000050320">
    <property type="component" value="Unassembled WGS sequence"/>
</dbReference>
<feature type="transmembrane region" description="Helical" evidence="1">
    <location>
        <begin position="40"/>
        <end position="61"/>
    </location>
</feature>
<keyword evidence="4" id="KW-1185">Reference proteome</keyword>
<evidence type="ECO:0000256" key="1">
    <source>
        <dbReference type="SAM" id="Phobius"/>
    </source>
</evidence>
<protein>
    <submittedName>
        <fullName evidence="3">Uncharacterized protein</fullName>
    </submittedName>
</protein>
<keyword evidence="1" id="KW-1133">Transmembrane helix</keyword>
<evidence type="ECO:0000313" key="3">
    <source>
        <dbReference type="EMBL" id="KQB35649.1"/>
    </source>
</evidence>
<name>A0A0Q0RTE3_9ARCH</name>
<feature type="transmembrane region" description="Helical" evidence="1">
    <location>
        <begin position="67"/>
        <end position="85"/>
    </location>
</feature>
<feature type="transmembrane region" description="Helical" evidence="1">
    <location>
        <begin position="6"/>
        <end position="28"/>
    </location>
</feature>
<comment type="caution">
    <text evidence="3">The sequence shown here is derived from an EMBL/GenBank/DDBJ whole genome shotgun (WGS) entry which is preliminary data.</text>
</comment>